<name>A0A4R1HKW8_PSEEN</name>
<evidence type="ECO:0000256" key="1">
    <source>
        <dbReference type="ARBA" id="ARBA00023098"/>
    </source>
</evidence>
<dbReference type="GO" id="GO:0016042">
    <property type="term" value="P:lipid catabolic process"/>
    <property type="evidence" value="ECO:0007669"/>
    <property type="project" value="UniProtKB-UniRule"/>
</dbReference>
<dbReference type="SUPFAM" id="SSF52151">
    <property type="entry name" value="FabD/lysophospholipase-like"/>
    <property type="match status" value="1"/>
</dbReference>
<gene>
    <name evidence="5" type="ORF">EV378_4170</name>
</gene>
<keyword evidence="3" id="KW-0472">Membrane</keyword>
<protein>
    <submittedName>
        <fullName evidence="5">NTE family protein</fullName>
    </submittedName>
</protein>
<feature type="short sequence motif" description="GXGXXG" evidence="2">
    <location>
        <begin position="12"/>
        <end position="17"/>
    </location>
</feature>
<evidence type="ECO:0000313" key="6">
    <source>
        <dbReference type="Proteomes" id="UP000295560"/>
    </source>
</evidence>
<keyword evidence="3" id="KW-0812">Transmembrane</keyword>
<dbReference type="InterPro" id="IPR002641">
    <property type="entry name" value="PNPLA_dom"/>
</dbReference>
<evidence type="ECO:0000256" key="2">
    <source>
        <dbReference type="PROSITE-ProRule" id="PRU01161"/>
    </source>
</evidence>
<dbReference type="Gene3D" id="3.40.1090.10">
    <property type="entry name" value="Cytosolic phospholipase A2 catalytic domain"/>
    <property type="match status" value="2"/>
</dbReference>
<feature type="active site" description="Proton acceptor" evidence="2">
    <location>
        <position position="188"/>
    </location>
</feature>
<feature type="domain" description="PNPLA" evidence="4">
    <location>
        <begin position="8"/>
        <end position="202"/>
    </location>
</feature>
<dbReference type="RefSeq" id="WP_132428811.1">
    <property type="nucleotide sequence ID" value="NZ_SMFZ01000002.1"/>
</dbReference>
<dbReference type="PROSITE" id="PS51635">
    <property type="entry name" value="PNPLA"/>
    <property type="match status" value="1"/>
</dbReference>
<evidence type="ECO:0000259" key="4">
    <source>
        <dbReference type="PROSITE" id="PS51635"/>
    </source>
</evidence>
<feature type="active site" description="Nucleophile" evidence="2">
    <location>
        <position position="45"/>
    </location>
</feature>
<evidence type="ECO:0000256" key="3">
    <source>
        <dbReference type="SAM" id="Phobius"/>
    </source>
</evidence>
<keyword evidence="1 2" id="KW-0443">Lipid metabolism</keyword>
<proteinExistence type="predicted"/>
<feature type="short sequence motif" description="DGA/G" evidence="2">
    <location>
        <begin position="188"/>
        <end position="190"/>
    </location>
</feature>
<keyword evidence="2" id="KW-0442">Lipid degradation</keyword>
<accession>A0A4R1HKW8</accession>
<dbReference type="Pfam" id="PF01734">
    <property type="entry name" value="Patatin"/>
    <property type="match status" value="1"/>
</dbReference>
<reference evidence="5 6" key="1">
    <citation type="submission" date="2019-03" db="EMBL/GenBank/DDBJ databases">
        <title>Sequencing the genomes of 1000 actinobacteria strains.</title>
        <authorList>
            <person name="Klenk H.-P."/>
        </authorList>
    </citation>
    <scope>NUCLEOTIDE SEQUENCE [LARGE SCALE GENOMIC DNA]</scope>
    <source>
        <strain evidence="5 6">DSM 44969</strain>
    </source>
</reference>
<feature type="transmembrane region" description="Helical" evidence="3">
    <location>
        <begin position="7"/>
        <end position="29"/>
    </location>
</feature>
<dbReference type="OrthoDB" id="2339873at2"/>
<evidence type="ECO:0000313" key="5">
    <source>
        <dbReference type="EMBL" id="TCK20219.1"/>
    </source>
</evidence>
<dbReference type="GO" id="GO:0016787">
    <property type="term" value="F:hydrolase activity"/>
    <property type="evidence" value="ECO:0007669"/>
    <property type="project" value="UniProtKB-UniRule"/>
</dbReference>
<keyword evidence="6" id="KW-1185">Reference proteome</keyword>
<sequence length="282" mass="28757">MSGRERALVLGGGGLAGIAWMYGVLAGLLEHGVDLSGADLVVGTSAGASVGANVAAGRDLEERCAAQLAPAAGEIAVTPGAGLALRVLRAVVSGPRTAQDVRARIGRLALDADTVDETERLAAIRSRLGDVDWSPTTDLRITVVDARTGEFRAFGRDDGVPLVTAVASSGAVPGVWPPVTALGTRWIDGGVRSSANADLAAGYGRVVVLAPLAAGIGAMAKPSTQVEALAATSRATLVTPDREARRAFGRNVFDPATRPPAAWAGRRQSAAVADAVRAVWEQ</sequence>
<organism evidence="5 6">
    <name type="scientific">Pseudonocardia endophytica</name>
    <dbReference type="NCBI Taxonomy" id="401976"/>
    <lineage>
        <taxon>Bacteria</taxon>
        <taxon>Bacillati</taxon>
        <taxon>Actinomycetota</taxon>
        <taxon>Actinomycetes</taxon>
        <taxon>Pseudonocardiales</taxon>
        <taxon>Pseudonocardiaceae</taxon>
        <taxon>Pseudonocardia</taxon>
    </lineage>
</organism>
<dbReference type="EMBL" id="SMFZ01000002">
    <property type="protein sequence ID" value="TCK20219.1"/>
    <property type="molecule type" value="Genomic_DNA"/>
</dbReference>
<feature type="short sequence motif" description="GXSXG" evidence="2">
    <location>
        <begin position="43"/>
        <end position="47"/>
    </location>
</feature>
<keyword evidence="3" id="KW-1133">Transmembrane helix</keyword>
<dbReference type="InterPro" id="IPR016035">
    <property type="entry name" value="Acyl_Trfase/lysoPLipase"/>
</dbReference>
<comment type="caution">
    <text evidence="5">The sequence shown here is derived from an EMBL/GenBank/DDBJ whole genome shotgun (WGS) entry which is preliminary data.</text>
</comment>
<dbReference type="Proteomes" id="UP000295560">
    <property type="component" value="Unassembled WGS sequence"/>
</dbReference>
<keyword evidence="2" id="KW-0378">Hydrolase</keyword>
<dbReference type="AlphaFoldDB" id="A0A4R1HKW8"/>